<keyword evidence="2" id="KW-1185">Reference proteome</keyword>
<dbReference type="EMBL" id="RSCL01000002">
    <property type="protein sequence ID" value="RUT08967.1"/>
    <property type="molecule type" value="Genomic_DNA"/>
</dbReference>
<comment type="caution">
    <text evidence="1">The sequence shown here is derived from an EMBL/GenBank/DDBJ whole genome shotgun (WGS) entry which is preliminary data.</text>
</comment>
<reference evidence="1" key="1">
    <citation type="submission" date="2018-12" db="EMBL/GenBank/DDBJ databases">
        <authorList>
            <person name="Will S."/>
            <person name="Neumann-Schaal M."/>
            <person name="Henke P."/>
        </authorList>
    </citation>
    <scope>NUCLEOTIDE SEQUENCE</scope>
    <source>
        <strain evidence="1">PCC 7102</strain>
    </source>
</reference>
<dbReference type="InterPro" id="IPR036390">
    <property type="entry name" value="WH_DNA-bd_sf"/>
</dbReference>
<organism evidence="1 2">
    <name type="scientific">Dulcicalothrix desertica PCC 7102</name>
    <dbReference type="NCBI Taxonomy" id="232991"/>
    <lineage>
        <taxon>Bacteria</taxon>
        <taxon>Bacillati</taxon>
        <taxon>Cyanobacteriota</taxon>
        <taxon>Cyanophyceae</taxon>
        <taxon>Nostocales</taxon>
        <taxon>Calotrichaceae</taxon>
        <taxon>Dulcicalothrix</taxon>
    </lineage>
</organism>
<proteinExistence type="predicted"/>
<sequence>MNSDIAKELESTEVEDLDVEEQQGKIWGNLEDYLRRFSKLVENVTEAANLTETDSPSEMAPIYASQIAQSLSITESNAHIWRKRWLNLGWIEPTPDKKRGCYQVTEEGRLRLKDWAEKAALETGKELWLTIPRSNSKKAAELLVKYIDTEQLKEIYQLVGESLG</sequence>
<gene>
    <name evidence="1" type="ORF">DSM106972_010200</name>
</gene>
<reference evidence="1" key="2">
    <citation type="journal article" date="2019" name="Genome Biol. Evol.">
        <title>Day and night: Metabolic profiles and evolutionary relationships of six axenic non-marine cyanobacteria.</title>
        <authorList>
            <person name="Will S.E."/>
            <person name="Henke P."/>
            <person name="Boedeker C."/>
            <person name="Huang S."/>
            <person name="Brinkmann H."/>
            <person name="Rohde M."/>
            <person name="Jarek M."/>
            <person name="Friedl T."/>
            <person name="Seufert S."/>
            <person name="Schumacher M."/>
            <person name="Overmann J."/>
            <person name="Neumann-Schaal M."/>
            <person name="Petersen J."/>
        </authorList>
    </citation>
    <scope>NUCLEOTIDE SEQUENCE [LARGE SCALE GENOMIC DNA]</scope>
    <source>
        <strain evidence="1">PCC 7102</strain>
    </source>
</reference>
<dbReference type="RefSeq" id="WP_127079509.1">
    <property type="nucleotide sequence ID" value="NZ_RSCL01000002.1"/>
</dbReference>
<accession>A0A3S1CJV1</accession>
<evidence type="ECO:0000313" key="1">
    <source>
        <dbReference type="EMBL" id="RUT08967.1"/>
    </source>
</evidence>
<dbReference type="OrthoDB" id="450526at2"/>
<protein>
    <submittedName>
        <fullName evidence="1">Uncharacterized protein</fullName>
    </submittedName>
</protein>
<dbReference type="Proteomes" id="UP000271624">
    <property type="component" value="Unassembled WGS sequence"/>
</dbReference>
<dbReference type="AlphaFoldDB" id="A0A3S1CJV1"/>
<evidence type="ECO:0000313" key="2">
    <source>
        <dbReference type="Proteomes" id="UP000271624"/>
    </source>
</evidence>
<name>A0A3S1CJV1_9CYAN</name>
<dbReference type="SUPFAM" id="SSF46785">
    <property type="entry name" value="Winged helix' DNA-binding domain"/>
    <property type="match status" value="1"/>
</dbReference>